<dbReference type="Proteomes" id="UP000399805">
    <property type="component" value="Unassembled WGS sequence"/>
</dbReference>
<name>A0A6I8M3L1_9PSEU</name>
<proteinExistence type="predicted"/>
<dbReference type="AlphaFoldDB" id="A0A6I8M3L1"/>
<dbReference type="RefSeq" id="WP_155547624.1">
    <property type="nucleotide sequence ID" value="NZ_CABVGP010000003.1"/>
</dbReference>
<sequence length="160" mass="17846">MTNFDNNPTEMPVPYGPLGEVAYGYMRVPCRISDRKVKAMEARMRALADRHGWTLAQIFSEFNCGSHSAFDELLTALESAPSRTVVVPNLRHLAINPFLQDQMILQLEGWDSDQGLGVLDLEEYENVGCPATKLGDVEIPSARRGSRERRLASHSQSRVG</sequence>
<evidence type="ECO:0008006" key="4">
    <source>
        <dbReference type="Google" id="ProtNLM"/>
    </source>
</evidence>
<accession>A0A6I8M3L1</accession>
<dbReference type="EMBL" id="CABVGP010000003">
    <property type="protein sequence ID" value="VVJ22651.1"/>
    <property type="molecule type" value="Genomic_DNA"/>
</dbReference>
<feature type="region of interest" description="Disordered" evidence="1">
    <location>
        <begin position="140"/>
        <end position="160"/>
    </location>
</feature>
<evidence type="ECO:0000313" key="3">
    <source>
        <dbReference type="Proteomes" id="UP000399805"/>
    </source>
</evidence>
<evidence type="ECO:0000256" key="1">
    <source>
        <dbReference type="SAM" id="MobiDB-lite"/>
    </source>
</evidence>
<protein>
    <recommendedName>
        <fullName evidence="4">Resolvase/invertase-type recombinase catalytic domain-containing protein</fullName>
    </recommendedName>
</protein>
<evidence type="ECO:0000313" key="2">
    <source>
        <dbReference type="EMBL" id="VVJ22651.1"/>
    </source>
</evidence>
<keyword evidence="3" id="KW-1185">Reference proteome</keyword>
<reference evidence="2 3" key="1">
    <citation type="submission" date="2019-09" db="EMBL/GenBank/DDBJ databases">
        <authorList>
            <person name="Leyn A S."/>
        </authorList>
    </citation>
    <scope>NUCLEOTIDE SEQUENCE [LARGE SCALE GENOMIC DNA]</scope>
    <source>
        <strain evidence="2">AA231_1</strain>
    </source>
</reference>
<gene>
    <name evidence="2" type="ORF">AA23TX_07568</name>
</gene>
<organism evidence="2 3">
    <name type="scientific">Amycolatopsis camponoti</name>
    <dbReference type="NCBI Taxonomy" id="2606593"/>
    <lineage>
        <taxon>Bacteria</taxon>
        <taxon>Bacillati</taxon>
        <taxon>Actinomycetota</taxon>
        <taxon>Actinomycetes</taxon>
        <taxon>Pseudonocardiales</taxon>
        <taxon>Pseudonocardiaceae</taxon>
        <taxon>Amycolatopsis</taxon>
    </lineage>
</organism>